<dbReference type="Pfam" id="PF02900">
    <property type="entry name" value="LigB"/>
    <property type="match status" value="1"/>
</dbReference>
<dbReference type="GO" id="GO:0051213">
    <property type="term" value="F:dioxygenase activity"/>
    <property type="evidence" value="ECO:0007669"/>
    <property type="project" value="UniProtKB-KW"/>
</dbReference>
<dbReference type="EMBL" id="AP028055">
    <property type="protein sequence ID" value="BEG99021.1"/>
    <property type="molecule type" value="Genomic_DNA"/>
</dbReference>
<dbReference type="PANTHER" id="PTHR30096">
    <property type="entry name" value="4,5-DOPA DIOXYGENASE EXTRADIOL-LIKE PROTEIN"/>
    <property type="match status" value="1"/>
</dbReference>
<dbReference type="InterPro" id="IPR014436">
    <property type="entry name" value="Extradiol_dOase_DODA"/>
</dbReference>
<evidence type="ECO:0000256" key="4">
    <source>
        <dbReference type="ARBA" id="ARBA00022833"/>
    </source>
</evidence>
<keyword evidence="5" id="KW-0560">Oxidoreductase</keyword>
<keyword evidence="7" id="KW-0223">Dioxygenase</keyword>
<evidence type="ECO:0000256" key="3">
    <source>
        <dbReference type="ARBA" id="ARBA00022723"/>
    </source>
</evidence>
<sequence>MNDNIVNNNFRNTESMPVLFVGHGTPMNAIQENEFTTGWQNIGKLVPKPDAILCISAHWVTRGTLVTAMEKPKTIHDFGGFPKELYNIHYPAPGSPELADEIKRLIKKEIVGLDNDWGLDHGCWSVMKHIYPNADIPIVQLSLDYFQEPQYHYELAKELLPLRKKGVMIVCSGNMVHNLRLVDWERLENTDYGYDWAIDALEKMKRFILTDNHKALIDYKLQGNSFKLAIPTNEHYLPMIYALALKEEHEKVSFFNDKNVGGSLAMTSFIIEKSNQSY</sequence>
<evidence type="ECO:0000313" key="7">
    <source>
        <dbReference type="EMBL" id="BEG99021.1"/>
    </source>
</evidence>
<reference evidence="7 8" key="1">
    <citation type="submission" date="2023-04" db="EMBL/GenBank/DDBJ databases">
        <title>Draft genome sequence of acteroides sedimenti strain YN3PY1.</title>
        <authorList>
            <person name="Yoshida N."/>
        </authorList>
    </citation>
    <scope>NUCLEOTIDE SEQUENCE [LARGE SCALE GENOMIC DNA]</scope>
    <source>
        <strain evidence="7 8">YN3PY1</strain>
    </source>
</reference>
<evidence type="ECO:0000256" key="2">
    <source>
        <dbReference type="ARBA" id="ARBA00007581"/>
    </source>
</evidence>
<evidence type="ECO:0000256" key="5">
    <source>
        <dbReference type="ARBA" id="ARBA00023002"/>
    </source>
</evidence>
<proteinExistence type="inferred from homology"/>
<protein>
    <submittedName>
        <fullName evidence="7">Dioxygenase</fullName>
    </submittedName>
</protein>
<comment type="similarity">
    <text evidence="2">Belongs to the DODA-type extradiol aromatic ring-opening dioxygenase family.</text>
</comment>
<gene>
    <name evidence="7" type="ORF">BSYN_12860</name>
</gene>
<keyword evidence="8" id="KW-1185">Reference proteome</keyword>
<dbReference type="CDD" id="cd07363">
    <property type="entry name" value="45_DOPA_Dioxygenase"/>
    <property type="match status" value="1"/>
</dbReference>
<dbReference type="Gene3D" id="3.40.830.10">
    <property type="entry name" value="LigB-like"/>
    <property type="match status" value="1"/>
</dbReference>
<keyword evidence="3" id="KW-0479">Metal-binding</keyword>
<organism evidence="7 8">
    <name type="scientific">Bacteroides sedimenti</name>
    <dbReference type="NCBI Taxonomy" id="2136147"/>
    <lineage>
        <taxon>Bacteria</taxon>
        <taxon>Pseudomonadati</taxon>
        <taxon>Bacteroidota</taxon>
        <taxon>Bacteroidia</taxon>
        <taxon>Bacteroidales</taxon>
        <taxon>Bacteroidaceae</taxon>
        <taxon>Bacteroides</taxon>
    </lineage>
</organism>
<dbReference type="Proteomes" id="UP001496674">
    <property type="component" value="Chromosome"/>
</dbReference>
<dbReference type="InterPro" id="IPR004183">
    <property type="entry name" value="Xdiol_dOase_suB"/>
</dbReference>
<dbReference type="PIRSF" id="PIRSF006157">
    <property type="entry name" value="Doxgns_DODA"/>
    <property type="match status" value="1"/>
</dbReference>
<dbReference type="SUPFAM" id="SSF53213">
    <property type="entry name" value="LigB-like"/>
    <property type="match status" value="1"/>
</dbReference>
<feature type="domain" description="Extradiol ring-cleavage dioxygenase class III enzyme subunit B" evidence="6">
    <location>
        <begin position="37"/>
        <end position="248"/>
    </location>
</feature>
<keyword evidence="4" id="KW-0862">Zinc</keyword>
<evidence type="ECO:0000256" key="1">
    <source>
        <dbReference type="ARBA" id="ARBA00001947"/>
    </source>
</evidence>
<name>A0ABN6Z362_9BACE</name>
<dbReference type="NCBIfam" id="NF007914">
    <property type="entry name" value="PRK10628.1"/>
    <property type="match status" value="1"/>
</dbReference>
<evidence type="ECO:0000259" key="6">
    <source>
        <dbReference type="Pfam" id="PF02900"/>
    </source>
</evidence>
<dbReference type="RefSeq" id="WP_353334226.1">
    <property type="nucleotide sequence ID" value="NZ_AP028055.1"/>
</dbReference>
<evidence type="ECO:0000313" key="8">
    <source>
        <dbReference type="Proteomes" id="UP001496674"/>
    </source>
</evidence>
<dbReference type="PANTHER" id="PTHR30096:SF0">
    <property type="entry name" value="4,5-DOPA DIOXYGENASE EXTRADIOL-LIKE PROTEIN"/>
    <property type="match status" value="1"/>
</dbReference>
<accession>A0ABN6Z362</accession>
<comment type="cofactor">
    <cofactor evidence="1">
        <name>Zn(2+)</name>
        <dbReference type="ChEBI" id="CHEBI:29105"/>
    </cofactor>
</comment>